<dbReference type="Proteomes" id="UP000193207">
    <property type="component" value="Unassembled WGS sequence"/>
</dbReference>
<dbReference type="InterPro" id="IPR036844">
    <property type="entry name" value="Hint_dom_sf"/>
</dbReference>
<sequence>MATIFDLIEVTSISSHTTYSVANGNLLGVVEAAVSTEFDDGEFDEGDVFTLDGQSYQIDEIEEPASSGRFTTGNGTNISFDPQSESSLDVIFLTVSNGSETRYFVIPSDGYGDLNITQIRTGDLTPVGGSDAALVSTTDNEVNIVCFCAGTMIGLGDGSEIAVEKLEAGDRVATVDRGVQTIRWAGQRALSVPTMLRYPRLRPVVIPAGALGPGVPERDLHVSPQHRILLRSRIARRMFDADEVLVAAKHLVGVNGIRTDHATWKVTYVHLLLDRHEILLANGAPCESLFLGPQSERSLGKEAMDEIEQIFGGAPDAPVSREAARNFVPGRRARRLVARHQRNGKCLIEPG</sequence>
<organism evidence="2 3">
    <name type="scientific">Roseovarius halotolerans</name>
    <dbReference type="NCBI Taxonomy" id="505353"/>
    <lineage>
        <taxon>Bacteria</taxon>
        <taxon>Pseudomonadati</taxon>
        <taxon>Pseudomonadota</taxon>
        <taxon>Alphaproteobacteria</taxon>
        <taxon>Rhodobacterales</taxon>
        <taxon>Roseobacteraceae</taxon>
        <taxon>Roseovarius</taxon>
    </lineage>
</organism>
<accession>A0A1X6YJ16</accession>
<reference evidence="2 3" key="1">
    <citation type="submission" date="2017-03" db="EMBL/GenBank/DDBJ databases">
        <authorList>
            <person name="Afonso C.L."/>
            <person name="Miller P.J."/>
            <person name="Scott M.A."/>
            <person name="Spackman E."/>
            <person name="Goraichik I."/>
            <person name="Dimitrov K.M."/>
            <person name="Suarez D.L."/>
            <person name="Swayne D.E."/>
        </authorList>
    </citation>
    <scope>NUCLEOTIDE SEQUENCE [LARGE SCALE GENOMIC DNA]</scope>
    <source>
        <strain evidence="2 3">CECT 8110</strain>
    </source>
</reference>
<feature type="domain" description="Hedgehog/Intein (Hint)" evidence="1">
    <location>
        <begin position="145"/>
        <end position="292"/>
    </location>
</feature>
<dbReference type="InterPro" id="IPR028992">
    <property type="entry name" value="Hedgehog/Intein_dom"/>
</dbReference>
<protein>
    <recommendedName>
        <fullName evidence="1">Hedgehog/Intein (Hint) domain-containing protein</fullName>
    </recommendedName>
</protein>
<dbReference type="OrthoDB" id="7818989at2"/>
<name>A0A1X6YJ16_9RHOB</name>
<evidence type="ECO:0000259" key="1">
    <source>
        <dbReference type="Pfam" id="PF13403"/>
    </source>
</evidence>
<gene>
    <name evidence="2" type="ORF">ROH8110_00821</name>
</gene>
<proteinExistence type="predicted"/>
<evidence type="ECO:0000313" key="2">
    <source>
        <dbReference type="EMBL" id="SLN21986.1"/>
    </source>
</evidence>
<dbReference type="RefSeq" id="WP_085816431.1">
    <property type="nucleotide sequence ID" value="NZ_FWFU01000001.1"/>
</dbReference>
<dbReference type="EMBL" id="FWFU01000001">
    <property type="protein sequence ID" value="SLN21986.1"/>
    <property type="molecule type" value="Genomic_DNA"/>
</dbReference>
<dbReference type="SUPFAM" id="SSF51294">
    <property type="entry name" value="Hedgehog/intein (Hint) domain"/>
    <property type="match status" value="1"/>
</dbReference>
<dbReference type="Pfam" id="PF13403">
    <property type="entry name" value="Hint_2"/>
    <property type="match status" value="1"/>
</dbReference>
<dbReference type="AlphaFoldDB" id="A0A1X6YJ16"/>
<dbReference type="Gene3D" id="2.170.16.10">
    <property type="entry name" value="Hedgehog/Intein (Hint) domain"/>
    <property type="match status" value="1"/>
</dbReference>
<keyword evidence="3" id="KW-1185">Reference proteome</keyword>
<evidence type="ECO:0000313" key="3">
    <source>
        <dbReference type="Proteomes" id="UP000193207"/>
    </source>
</evidence>